<feature type="compositionally biased region" description="Basic and acidic residues" evidence="1">
    <location>
        <begin position="313"/>
        <end position="322"/>
    </location>
</feature>
<feature type="compositionally biased region" description="Basic and acidic residues" evidence="1">
    <location>
        <begin position="330"/>
        <end position="356"/>
    </location>
</feature>
<feature type="region of interest" description="Disordered" evidence="1">
    <location>
        <begin position="236"/>
        <end position="265"/>
    </location>
</feature>
<proteinExistence type="predicted"/>
<evidence type="ECO:0000313" key="3">
    <source>
        <dbReference type="Proteomes" id="UP001152795"/>
    </source>
</evidence>
<dbReference type="AlphaFoldDB" id="A0A7D9M8K7"/>
<gene>
    <name evidence="2" type="ORF">PACLA_8A031157</name>
</gene>
<name>A0A7D9M8K7_PARCT</name>
<evidence type="ECO:0000256" key="1">
    <source>
        <dbReference type="SAM" id="MobiDB-lite"/>
    </source>
</evidence>
<feature type="non-terminal residue" evidence="2">
    <location>
        <position position="1"/>
    </location>
</feature>
<feature type="region of interest" description="Disordered" evidence="1">
    <location>
        <begin position="306"/>
        <end position="367"/>
    </location>
</feature>
<comment type="caution">
    <text evidence="2">The sequence shown here is derived from an EMBL/GenBank/DDBJ whole genome shotgun (WGS) entry which is preliminary data.</text>
</comment>
<feature type="compositionally biased region" description="Polar residues" evidence="1">
    <location>
        <begin position="244"/>
        <end position="257"/>
    </location>
</feature>
<evidence type="ECO:0000313" key="2">
    <source>
        <dbReference type="EMBL" id="CAB4042847.1"/>
    </source>
</evidence>
<dbReference type="Proteomes" id="UP001152795">
    <property type="component" value="Unassembled WGS sequence"/>
</dbReference>
<feature type="compositionally biased region" description="Low complexity" evidence="1">
    <location>
        <begin position="357"/>
        <end position="367"/>
    </location>
</feature>
<dbReference type="PANTHER" id="PTHR37984">
    <property type="entry name" value="PROTEIN CBG26694"/>
    <property type="match status" value="1"/>
</dbReference>
<protein>
    <submittedName>
        <fullName evidence="2">Uncharacterized protein</fullName>
    </submittedName>
</protein>
<dbReference type="EMBL" id="CACRXK020030982">
    <property type="protein sequence ID" value="CAB4042847.1"/>
    <property type="molecule type" value="Genomic_DNA"/>
</dbReference>
<sequence>YLSYYIGDEDVLKIDLEQEIMSHDKEKKGSSSETNAGVNNISVTNRQLNVRPFQINENRTETASGWEKWLRNIERQFRYFGITDPEMKKDGLIIYGDQIIADFEDTLLDATGNEAGEDAYAQFIMKLNKHFLPKKNKDFARFQFRNLKQNHGESLVRYYTRIREIAKKCSFSNESEAIRDHLIKTVTNNFVRIKAIRKNWTLDQILEEAELDEETRTQAKEIEKKVNSDETIKRVQNYRRQRQRPSSQIFREQSTSPTREKTTNPCNRCGYDRAHQQCPAMGSLCIACGKRNHYVKVCRSKPAERFSNGRRQRQFEGEDTRDTQQSTSGERNRRDSWKMPENKNVKHVTYNRDRSPTTESSTSSDSDLVNHLKIHRTGNERLYPVLFT</sequence>
<organism evidence="2 3">
    <name type="scientific">Paramuricea clavata</name>
    <name type="common">Red gorgonian</name>
    <name type="synonym">Violescent sea-whip</name>
    <dbReference type="NCBI Taxonomy" id="317549"/>
    <lineage>
        <taxon>Eukaryota</taxon>
        <taxon>Metazoa</taxon>
        <taxon>Cnidaria</taxon>
        <taxon>Anthozoa</taxon>
        <taxon>Octocorallia</taxon>
        <taxon>Malacalcyonacea</taxon>
        <taxon>Plexauridae</taxon>
        <taxon>Paramuricea</taxon>
    </lineage>
</organism>
<reference evidence="2" key="1">
    <citation type="submission" date="2020-04" db="EMBL/GenBank/DDBJ databases">
        <authorList>
            <person name="Alioto T."/>
            <person name="Alioto T."/>
            <person name="Gomez Garrido J."/>
        </authorList>
    </citation>
    <scope>NUCLEOTIDE SEQUENCE</scope>
    <source>
        <strain evidence="2">A484AB</strain>
    </source>
</reference>
<dbReference type="InterPro" id="IPR005162">
    <property type="entry name" value="Retrotrans_gag_dom"/>
</dbReference>
<dbReference type="Pfam" id="PF03732">
    <property type="entry name" value="Retrotrans_gag"/>
    <property type="match status" value="1"/>
</dbReference>
<keyword evidence="3" id="KW-1185">Reference proteome</keyword>
<dbReference type="PANTHER" id="PTHR37984:SF9">
    <property type="entry name" value="INTEGRASE CATALYTIC DOMAIN-CONTAINING PROTEIN"/>
    <property type="match status" value="1"/>
</dbReference>
<dbReference type="InterPro" id="IPR050951">
    <property type="entry name" value="Retrovirus_Pol_polyprotein"/>
</dbReference>
<accession>A0A7D9M8K7</accession>